<accession>A0A8H3SG13</accession>
<dbReference type="PANTHER" id="PTHR10285">
    <property type="entry name" value="URIDINE KINASE"/>
    <property type="match status" value="1"/>
</dbReference>
<feature type="domain" description="Phosphoribulokinase/uridine kinase" evidence="1">
    <location>
        <begin position="47"/>
        <end position="228"/>
    </location>
</feature>
<dbReference type="GO" id="GO:0005524">
    <property type="term" value="F:ATP binding"/>
    <property type="evidence" value="ECO:0007669"/>
    <property type="project" value="InterPro"/>
</dbReference>
<keyword evidence="2" id="KW-0418">Kinase</keyword>
<evidence type="ECO:0000313" key="3">
    <source>
        <dbReference type="Proteomes" id="UP000465221"/>
    </source>
</evidence>
<dbReference type="SUPFAM" id="SSF52540">
    <property type="entry name" value="P-loop containing nucleoside triphosphate hydrolases"/>
    <property type="match status" value="1"/>
</dbReference>
<dbReference type="InterPro" id="IPR006083">
    <property type="entry name" value="PRK/URK"/>
</dbReference>
<dbReference type="Pfam" id="PF00485">
    <property type="entry name" value="PRK"/>
    <property type="match status" value="1"/>
</dbReference>
<gene>
    <name evidence="2" type="ORF">IFM46972_11367</name>
</gene>
<evidence type="ECO:0000259" key="1">
    <source>
        <dbReference type="Pfam" id="PF00485"/>
    </source>
</evidence>
<organism evidence="2 3">
    <name type="scientific">Aspergillus udagawae</name>
    <dbReference type="NCBI Taxonomy" id="91492"/>
    <lineage>
        <taxon>Eukaryota</taxon>
        <taxon>Fungi</taxon>
        <taxon>Dikarya</taxon>
        <taxon>Ascomycota</taxon>
        <taxon>Pezizomycotina</taxon>
        <taxon>Eurotiomycetes</taxon>
        <taxon>Eurotiomycetidae</taxon>
        <taxon>Eurotiales</taxon>
        <taxon>Aspergillaceae</taxon>
        <taxon>Aspergillus</taxon>
        <taxon>Aspergillus subgen. Fumigati</taxon>
    </lineage>
</organism>
<dbReference type="GO" id="GO:0016301">
    <property type="term" value="F:kinase activity"/>
    <property type="evidence" value="ECO:0007669"/>
    <property type="project" value="UniProtKB-KW"/>
</dbReference>
<sequence length="247" mass="27553">MTRPPLPDSIPEHPRTLAMASAQRAAALEELASLILGINQSSPTRVAIDGRTASGKTTLADELSKILSVKGRNVIRTSIDGFHRPKIERYARGRFSAEGYYYDARDLQAINTLLLSPLGPDGDRRYRTASFDLDKDEPIEQRPHLAANNAILLVDGTFLQRPELRDGWDLTIFVETSEQVSEQRGIHRDASHLGGLEAARQLYAMRYRPAFNIYDGLCQPSSLADAIFNNDNFDQPTLKLRDGQLPH</sequence>
<comment type="caution">
    <text evidence="2">The sequence shown here is derived from an EMBL/GenBank/DDBJ whole genome shotgun (WGS) entry which is preliminary data.</text>
</comment>
<evidence type="ECO:0000313" key="2">
    <source>
        <dbReference type="EMBL" id="GFF59367.1"/>
    </source>
</evidence>
<dbReference type="InterPro" id="IPR027417">
    <property type="entry name" value="P-loop_NTPase"/>
</dbReference>
<name>A0A8H3SG13_9EURO</name>
<dbReference type="EMBL" id="BLKC01000213">
    <property type="protein sequence ID" value="GFF59367.1"/>
    <property type="molecule type" value="Genomic_DNA"/>
</dbReference>
<dbReference type="Gene3D" id="3.40.50.300">
    <property type="entry name" value="P-loop containing nucleotide triphosphate hydrolases"/>
    <property type="match status" value="1"/>
</dbReference>
<dbReference type="Proteomes" id="UP000465221">
    <property type="component" value="Unassembled WGS sequence"/>
</dbReference>
<reference evidence="2 3" key="1">
    <citation type="submission" date="2020-01" db="EMBL/GenBank/DDBJ databases">
        <title>Draft genome sequence of Aspergillus udagawae IFM 46972.</title>
        <authorList>
            <person name="Takahashi H."/>
            <person name="Yaguchi T."/>
        </authorList>
    </citation>
    <scope>NUCLEOTIDE SEQUENCE [LARGE SCALE GENOMIC DNA]</scope>
    <source>
        <strain evidence="2 3">IFM 46972</strain>
    </source>
</reference>
<keyword evidence="2" id="KW-0808">Transferase</keyword>
<proteinExistence type="predicted"/>
<dbReference type="AlphaFoldDB" id="A0A8H3SG13"/>
<protein>
    <submittedName>
        <fullName evidence="2">Uridine-cytidine kinase B</fullName>
    </submittedName>
</protein>